<dbReference type="RefSeq" id="WP_146826395.1">
    <property type="nucleotide sequence ID" value="NZ_BAAAYQ010000001.1"/>
</dbReference>
<proteinExistence type="predicted"/>
<dbReference type="OrthoDB" id="3173471at2"/>
<protein>
    <recommendedName>
        <fullName evidence="3">DUF559 domain-containing protein</fullName>
    </recommendedName>
</protein>
<evidence type="ECO:0000313" key="1">
    <source>
        <dbReference type="EMBL" id="GEO88843.1"/>
    </source>
</evidence>
<gene>
    <name evidence="1" type="ORF">AFL01nite_11700</name>
</gene>
<dbReference type="AlphaFoldDB" id="A0A512HTQ7"/>
<name>A0A512HTQ7_9ACTN</name>
<sequence length="316" mass="35102">MPAPSPVPARFLSGPFRRDQFVEAGLSPKLLVGRRFTRVFPNVWTATALTHEQRIQAAVLSLTPRAALSHVTRIQALGLERGPTDPLHFTVMGDHHIDTEGIFLHRTVAMPPRDGLGVTPAAAFVQCCADLRLLDLVVIGDWLLAQEHATIDEIHHVALKHPWRPGAQQVHAVLPWLQERSRSPKESELRALIVACGLPEPEINAPVIDEVGREVAVVDHLFPRWRFALEYEGRQHAEDVRQFARDIARYADLRRLGVDYLQVTAAMLASPRATMTQIHRRLAERGYDGSAPVFGGTWFSLFGPVPVVGTARGAVR</sequence>
<reference evidence="1 2" key="1">
    <citation type="submission" date="2019-07" db="EMBL/GenBank/DDBJ databases">
        <title>Whole genome shotgun sequence of Aeromicrobium flavum NBRC 107625.</title>
        <authorList>
            <person name="Hosoyama A."/>
            <person name="Uohara A."/>
            <person name="Ohji S."/>
            <person name="Ichikawa N."/>
        </authorList>
    </citation>
    <scope>NUCLEOTIDE SEQUENCE [LARGE SCALE GENOMIC DNA]</scope>
    <source>
        <strain evidence="1 2">NBRC 107625</strain>
    </source>
</reference>
<dbReference type="Proteomes" id="UP000321769">
    <property type="component" value="Unassembled WGS sequence"/>
</dbReference>
<accession>A0A512HTQ7</accession>
<dbReference type="EMBL" id="BJZQ01000004">
    <property type="protein sequence ID" value="GEO88843.1"/>
    <property type="molecule type" value="Genomic_DNA"/>
</dbReference>
<evidence type="ECO:0000313" key="2">
    <source>
        <dbReference type="Proteomes" id="UP000321769"/>
    </source>
</evidence>
<comment type="caution">
    <text evidence="1">The sequence shown here is derived from an EMBL/GenBank/DDBJ whole genome shotgun (WGS) entry which is preliminary data.</text>
</comment>
<evidence type="ECO:0008006" key="3">
    <source>
        <dbReference type="Google" id="ProtNLM"/>
    </source>
</evidence>
<organism evidence="1 2">
    <name type="scientific">Aeromicrobium flavum</name>
    <dbReference type="NCBI Taxonomy" id="416568"/>
    <lineage>
        <taxon>Bacteria</taxon>
        <taxon>Bacillati</taxon>
        <taxon>Actinomycetota</taxon>
        <taxon>Actinomycetes</taxon>
        <taxon>Propionibacteriales</taxon>
        <taxon>Nocardioidaceae</taxon>
        <taxon>Aeromicrobium</taxon>
    </lineage>
</organism>
<keyword evidence="2" id="KW-1185">Reference proteome</keyword>